<keyword evidence="4" id="KW-1133">Transmembrane helix</keyword>
<evidence type="ECO:0000259" key="5">
    <source>
        <dbReference type="PROSITE" id="PS51292"/>
    </source>
</evidence>
<evidence type="ECO:0000313" key="7">
    <source>
        <dbReference type="Proteomes" id="UP000593563"/>
    </source>
</evidence>
<name>A0A6L5BBK2_APIGR</name>
<comment type="caution">
    <text evidence="6">The sequence shown here is derived from an EMBL/GenBank/DDBJ whole genome shotgun (WGS) entry which is preliminary data.</text>
</comment>
<keyword evidence="3" id="KW-0862">Zinc</keyword>
<reference evidence="6" key="1">
    <citation type="submission" date="2020-01" db="EMBL/GenBank/DDBJ databases">
        <title>The Celery Genome Sequence Reveals Sequential Paleo-tetraploidization, Resistance Gene Elimination, Karyotype Evolution, and Functional Innovation in Apiales.</title>
        <authorList>
            <person name="Song X."/>
        </authorList>
    </citation>
    <scope>NUCLEOTIDE SEQUENCE</scope>
    <source>
        <tissue evidence="6">Leaf</tissue>
    </source>
</reference>
<keyword evidence="7" id="KW-1185">Reference proteome</keyword>
<dbReference type="PANTHER" id="PTHR46214:SF30">
    <property type="entry name" value="OS01G0850200 PROTEIN"/>
    <property type="match status" value="1"/>
</dbReference>
<keyword evidence="4" id="KW-0472">Membrane</keyword>
<dbReference type="SMART" id="SM00744">
    <property type="entry name" value="RINGv"/>
    <property type="match status" value="1"/>
</dbReference>
<evidence type="ECO:0000256" key="1">
    <source>
        <dbReference type="ARBA" id="ARBA00022723"/>
    </source>
</evidence>
<feature type="transmembrane region" description="Helical" evidence="4">
    <location>
        <begin position="171"/>
        <end position="189"/>
    </location>
</feature>
<organism evidence="6 7">
    <name type="scientific">Apium graveolens</name>
    <name type="common">Celery</name>
    <dbReference type="NCBI Taxonomy" id="4045"/>
    <lineage>
        <taxon>Eukaryota</taxon>
        <taxon>Viridiplantae</taxon>
        <taxon>Streptophyta</taxon>
        <taxon>Embryophyta</taxon>
        <taxon>Tracheophyta</taxon>
        <taxon>Spermatophyta</taxon>
        <taxon>Magnoliopsida</taxon>
        <taxon>eudicotyledons</taxon>
        <taxon>Gunneridae</taxon>
        <taxon>Pentapetalae</taxon>
        <taxon>asterids</taxon>
        <taxon>campanulids</taxon>
        <taxon>Apiales</taxon>
        <taxon>Apiaceae</taxon>
        <taxon>Apioideae</taxon>
        <taxon>apioid superclade</taxon>
        <taxon>Apieae</taxon>
        <taxon>Apium</taxon>
    </lineage>
</organism>
<keyword evidence="1" id="KW-0479">Metal-binding</keyword>
<keyword evidence="2" id="KW-0863">Zinc-finger</keyword>
<dbReference type="PROSITE" id="PS51292">
    <property type="entry name" value="ZF_RING_CH"/>
    <property type="match status" value="1"/>
</dbReference>
<dbReference type="Proteomes" id="UP000593563">
    <property type="component" value="Unassembled WGS sequence"/>
</dbReference>
<dbReference type="InterPro" id="IPR013083">
    <property type="entry name" value="Znf_RING/FYVE/PHD"/>
</dbReference>
<proteinExistence type="predicted"/>
<evidence type="ECO:0000256" key="4">
    <source>
        <dbReference type="SAM" id="Phobius"/>
    </source>
</evidence>
<feature type="domain" description="RING-CH-type" evidence="5">
    <location>
        <begin position="68"/>
        <end position="132"/>
    </location>
</feature>
<dbReference type="Pfam" id="PF12906">
    <property type="entry name" value="RINGv"/>
    <property type="match status" value="1"/>
</dbReference>
<protein>
    <recommendedName>
        <fullName evidence="5">RING-CH-type domain-containing protein</fullName>
    </recommendedName>
</protein>
<gene>
    <name evidence="6" type="ORF">AG4045_017950</name>
</gene>
<dbReference type="Gene3D" id="3.30.40.10">
    <property type="entry name" value="Zinc/RING finger domain, C3HC4 (zinc finger)"/>
    <property type="match status" value="1"/>
</dbReference>
<dbReference type="SUPFAM" id="SSF57850">
    <property type="entry name" value="RING/U-box"/>
    <property type="match status" value="1"/>
</dbReference>
<dbReference type="GO" id="GO:0008270">
    <property type="term" value="F:zinc ion binding"/>
    <property type="evidence" value="ECO:0007669"/>
    <property type="project" value="UniProtKB-KW"/>
</dbReference>
<dbReference type="PANTHER" id="PTHR46214">
    <property type="entry name" value="ZINC FINGER, RING-CH-TYPE"/>
    <property type="match status" value="1"/>
</dbReference>
<accession>A0A6L5BBK2</accession>
<evidence type="ECO:0000256" key="2">
    <source>
        <dbReference type="ARBA" id="ARBA00022771"/>
    </source>
</evidence>
<evidence type="ECO:0000313" key="6">
    <source>
        <dbReference type="EMBL" id="KAF1002713.1"/>
    </source>
</evidence>
<dbReference type="EMBL" id="WRXP01000549">
    <property type="protein sequence ID" value="KAF1002713.1"/>
    <property type="molecule type" value="Genomic_DNA"/>
</dbReference>
<sequence>MSPALLKHSGSLHLAETDKARSSRCDEVSLEIDGSLMILCLQIEEMDLESSEVKITVRNTDNEEMNGMEIVEERECRICQMSLMDSCCGVAIELKCDCKGDLAAAHQHCADTWFNIRGNRSCEICGTIAHYVSKEENGKIEVNESRGAVADTNAAPEIQYETRSSNRGRRIMNFLLTCMILGFIISWLFHFHVLP</sequence>
<dbReference type="InterPro" id="IPR011016">
    <property type="entry name" value="Znf_RING-CH"/>
</dbReference>
<evidence type="ECO:0000256" key="3">
    <source>
        <dbReference type="ARBA" id="ARBA00022833"/>
    </source>
</evidence>
<keyword evidence="4" id="KW-0812">Transmembrane</keyword>
<dbReference type="AlphaFoldDB" id="A0A6L5BBK2"/>